<name>A0A2K6GVT8_PROCO</name>
<evidence type="ECO:0000313" key="2">
    <source>
        <dbReference type="Ensembl" id="ENSPCOP00000030342.1"/>
    </source>
</evidence>
<accession>A0A2K6GVT8</accession>
<keyword evidence="1" id="KW-1133">Transmembrane helix</keyword>
<reference evidence="2" key="2">
    <citation type="submission" date="2025-09" db="UniProtKB">
        <authorList>
            <consortium name="Ensembl"/>
        </authorList>
    </citation>
    <scope>IDENTIFICATION</scope>
</reference>
<keyword evidence="3" id="KW-1185">Reference proteome</keyword>
<feature type="transmembrane region" description="Helical" evidence="1">
    <location>
        <begin position="15"/>
        <end position="35"/>
    </location>
</feature>
<proteinExistence type="predicted"/>
<dbReference type="Proteomes" id="UP000233160">
    <property type="component" value="Unassembled WGS sequence"/>
</dbReference>
<sequence>MRSCLWRFGRLGQGLQWSLLLAVLIFLLFALPSFIKEPSTRPSRMVRATGPLLWCHCMGGGSQ</sequence>
<evidence type="ECO:0000313" key="3">
    <source>
        <dbReference type="Proteomes" id="UP000233160"/>
    </source>
</evidence>
<dbReference type="GeneTree" id="ENSGT00940000159930"/>
<organism evidence="2 3">
    <name type="scientific">Propithecus coquereli</name>
    <name type="common">Coquerel's sifaka</name>
    <name type="synonym">Propithecus verreauxi coquereli</name>
    <dbReference type="NCBI Taxonomy" id="379532"/>
    <lineage>
        <taxon>Eukaryota</taxon>
        <taxon>Metazoa</taxon>
        <taxon>Chordata</taxon>
        <taxon>Craniata</taxon>
        <taxon>Vertebrata</taxon>
        <taxon>Euteleostomi</taxon>
        <taxon>Mammalia</taxon>
        <taxon>Eutheria</taxon>
        <taxon>Euarchontoglires</taxon>
        <taxon>Primates</taxon>
        <taxon>Strepsirrhini</taxon>
        <taxon>Lemuriformes</taxon>
        <taxon>Indriidae</taxon>
        <taxon>Propithecus</taxon>
    </lineage>
</organism>
<gene>
    <name evidence="2" type="primary">ST6GALNAC1</name>
</gene>
<keyword evidence="1" id="KW-0472">Membrane</keyword>
<dbReference type="Ensembl" id="ENSPCOT00000041290.1">
    <property type="protein sequence ID" value="ENSPCOP00000030342.1"/>
    <property type="gene ID" value="ENSPCOG00000027891.1"/>
</dbReference>
<keyword evidence="1" id="KW-0812">Transmembrane</keyword>
<protein>
    <submittedName>
        <fullName evidence="2">ST6 N-acetylgalactosaminide alpha-2,6-sialyltransferase 1</fullName>
    </submittedName>
</protein>
<dbReference type="AlphaFoldDB" id="A0A2K6GVT8"/>
<evidence type="ECO:0000256" key="1">
    <source>
        <dbReference type="SAM" id="Phobius"/>
    </source>
</evidence>
<reference evidence="2" key="1">
    <citation type="submission" date="2025-08" db="UniProtKB">
        <authorList>
            <consortium name="Ensembl"/>
        </authorList>
    </citation>
    <scope>IDENTIFICATION</scope>
</reference>